<evidence type="ECO:0000313" key="1">
    <source>
        <dbReference type="EMBL" id="CDO07704.1"/>
    </source>
</evidence>
<dbReference type="Proteomes" id="UP000028870">
    <property type="component" value="Unassembled WGS sequence"/>
</dbReference>
<dbReference type="eggNOG" id="ENOG5031EFJ">
    <property type="taxonomic scope" value="Bacteria"/>
</dbReference>
<name>W9APM0_MYCCO</name>
<accession>W9APM0</accession>
<reference evidence="1" key="1">
    <citation type="submission" date="2014-03" db="EMBL/GenBank/DDBJ databases">
        <title>Draft Genome Sequence of Mycobacterium cosmeticum DSM 44829.</title>
        <authorList>
            <person name="Croce O."/>
            <person name="Robert C."/>
            <person name="Raoult D."/>
            <person name="Drancourt M."/>
        </authorList>
    </citation>
    <scope>NUCLEOTIDE SEQUENCE [LARGE SCALE GENOMIC DNA]</scope>
    <source>
        <strain evidence="1">DSM 44829</strain>
    </source>
</reference>
<comment type="caution">
    <text evidence="1">The sequence shown here is derived from an EMBL/GenBank/DDBJ whole genome shotgun (WGS) entry which is preliminary data.</text>
</comment>
<gene>
    <name evidence="1" type="ORF">BN977_02514</name>
</gene>
<reference evidence="1" key="2">
    <citation type="submission" date="2014-03" db="EMBL/GenBank/DDBJ databases">
        <authorList>
            <person name="Urmite Genomes"/>
        </authorList>
    </citation>
    <scope>NUCLEOTIDE SEQUENCE</scope>
    <source>
        <strain evidence="1">DSM 44829</strain>
    </source>
</reference>
<organism evidence="1 2">
    <name type="scientific">Mycolicibacterium cosmeticum</name>
    <dbReference type="NCBI Taxonomy" id="258533"/>
    <lineage>
        <taxon>Bacteria</taxon>
        <taxon>Bacillati</taxon>
        <taxon>Actinomycetota</taxon>
        <taxon>Actinomycetes</taxon>
        <taxon>Mycobacteriales</taxon>
        <taxon>Mycobacteriaceae</taxon>
        <taxon>Mycolicibacterium</taxon>
    </lineage>
</organism>
<dbReference type="STRING" id="258533.BN977_02514"/>
<dbReference type="AlphaFoldDB" id="W9APM0"/>
<proteinExistence type="predicted"/>
<protein>
    <submittedName>
        <fullName evidence="1">Uncharacterized protein</fullName>
    </submittedName>
</protein>
<evidence type="ECO:0000313" key="2">
    <source>
        <dbReference type="Proteomes" id="UP000028870"/>
    </source>
</evidence>
<dbReference type="EMBL" id="CCBB010000001">
    <property type="protein sequence ID" value="CDO07704.1"/>
    <property type="molecule type" value="Genomic_DNA"/>
</dbReference>
<keyword evidence="2" id="KW-1185">Reference proteome</keyword>
<sequence>MLVLFIVTALGLAGCARVVDPVPLAVGPDPGFFFAGSVPTYGHPVSPAEHNRLAYLRALRRVDPCDLLTRESLGKIGEIGAVGTMFAFDECDVDIKMAGATARRYLSVSVELGTLDHAACQYVAPLLLSRLPGAPPLPGPVQPVFRITPITDQPCDFADAVGRSTGPLPAADRPPIRDAVGVYPVRLAERDPCEIVPVLGTARWDIGASRPHVCALTLADGTAIRVTLQPQLFEPETDNRLRQSRDGVVAFVDTQLCAATVFLGPQMRRKLLGGDYLQPGDVVIRPAVTVESTPARCGTVTGVAATAAKLFG</sequence>